<evidence type="ECO:0000313" key="5">
    <source>
        <dbReference type="Proteomes" id="UP000545286"/>
    </source>
</evidence>
<dbReference type="InterPro" id="IPR029058">
    <property type="entry name" value="AB_hydrolase_fold"/>
</dbReference>
<dbReference type="Pfam" id="PF07859">
    <property type="entry name" value="Abhydrolase_3"/>
    <property type="match status" value="1"/>
</dbReference>
<dbReference type="PANTHER" id="PTHR48081">
    <property type="entry name" value="AB HYDROLASE SUPERFAMILY PROTEIN C4A8.06C"/>
    <property type="match status" value="1"/>
</dbReference>
<dbReference type="SUPFAM" id="SSF53474">
    <property type="entry name" value="alpha/beta-Hydrolases"/>
    <property type="match status" value="1"/>
</dbReference>
<dbReference type="RefSeq" id="WP_183625328.1">
    <property type="nucleotide sequence ID" value="NZ_JACHWJ010000003.1"/>
</dbReference>
<evidence type="ECO:0000256" key="2">
    <source>
        <dbReference type="SAM" id="MobiDB-lite"/>
    </source>
</evidence>
<evidence type="ECO:0000313" key="4">
    <source>
        <dbReference type="EMBL" id="MBB2958346.1"/>
    </source>
</evidence>
<dbReference type="EMBL" id="JACHWJ010000003">
    <property type="protein sequence ID" value="MBB2958346.1"/>
    <property type="molecule type" value="Genomic_DNA"/>
</dbReference>
<dbReference type="GO" id="GO:0016787">
    <property type="term" value="F:hydrolase activity"/>
    <property type="evidence" value="ECO:0007669"/>
    <property type="project" value="UniProtKB-KW"/>
</dbReference>
<protein>
    <submittedName>
        <fullName evidence="4">Acetyl esterase/lipase</fullName>
    </submittedName>
</protein>
<dbReference type="InterPro" id="IPR050300">
    <property type="entry name" value="GDXG_lipolytic_enzyme"/>
</dbReference>
<keyword evidence="1" id="KW-0378">Hydrolase</keyword>
<reference evidence="4 5" key="1">
    <citation type="submission" date="2020-08" db="EMBL/GenBank/DDBJ databases">
        <title>Sequencing the genomes of 1000 actinobacteria strains.</title>
        <authorList>
            <person name="Klenk H.-P."/>
        </authorList>
    </citation>
    <scope>NUCLEOTIDE SEQUENCE [LARGE SCALE GENOMIC DNA]</scope>
    <source>
        <strain evidence="4 5">DSM 20419</strain>
    </source>
</reference>
<dbReference type="Gene3D" id="3.40.50.1820">
    <property type="entry name" value="alpha/beta hydrolase"/>
    <property type="match status" value="1"/>
</dbReference>
<organism evidence="4 5">
    <name type="scientific">Pseudoclavibacter helvolus</name>
    <dbReference type="NCBI Taxonomy" id="255205"/>
    <lineage>
        <taxon>Bacteria</taxon>
        <taxon>Bacillati</taxon>
        <taxon>Actinomycetota</taxon>
        <taxon>Actinomycetes</taxon>
        <taxon>Micrococcales</taxon>
        <taxon>Microbacteriaceae</taxon>
        <taxon>Pseudoclavibacter</taxon>
    </lineage>
</organism>
<name>A0A7W4UPU6_9MICO</name>
<dbReference type="Proteomes" id="UP000545286">
    <property type="component" value="Unassembled WGS sequence"/>
</dbReference>
<evidence type="ECO:0000256" key="1">
    <source>
        <dbReference type="ARBA" id="ARBA00022801"/>
    </source>
</evidence>
<comment type="caution">
    <text evidence="4">The sequence shown here is derived from an EMBL/GenBank/DDBJ whole genome shotgun (WGS) entry which is preliminary data.</text>
</comment>
<feature type="region of interest" description="Disordered" evidence="2">
    <location>
        <begin position="1"/>
        <end position="23"/>
    </location>
</feature>
<keyword evidence="5" id="KW-1185">Reference proteome</keyword>
<dbReference type="InterPro" id="IPR013094">
    <property type="entry name" value="AB_hydrolase_3"/>
</dbReference>
<sequence>MLKRSLATPHGVDATSSVVAGPHGPIPVRTYSPAPGISRSTALPFVWLHGGGFYSGGLDQPETHEVALALARAGFEVTTVGYRLVTLGGRERAQLEEGPQGLSRAGRERRPDIRFPVPLDDVLAVVAAVSARSPDGVVLGGASAGACLAAAAAYRLERDGASPLRGLFLAYGTFHAELPERSPELLSRVKGRRRYVHTPWLIGQMNLNYAGSEEVLSRPDAFPGGHDLAGFPPSLVVDADRDAMRASGSRFARELAEAGVETEYRVLPGSSHAFLNRPNDPSFTRGIDLVSEWMRRLA</sequence>
<gene>
    <name evidence="4" type="ORF">FHX72_002491</name>
</gene>
<proteinExistence type="predicted"/>
<accession>A0A7W4UPU6</accession>
<evidence type="ECO:0000259" key="3">
    <source>
        <dbReference type="Pfam" id="PF07859"/>
    </source>
</evidence>
<dbReference type="AlphaFoldDB" id="A0A7W4UPU6"/>
<feature type="domain" description="Alpha/beta hydrolase fold-3" evidence="3">
    <location>
        <begin position="111"/>
        <end position="275"/>
    </location>
</feature>